<evidence type="ECO:0000313" key="3">
    <source>
        <dbReference type="Proteomes" id="UP000683925"/>
    </source>
</evidence>
<dbReference type="Proteomes" id="UP000683925">
    <property type="component" value="Unassembled WGS sequence"/>
</dbReference>
<keyword evidence="3" id="KW-1185">Reference proteome</keyword>
<evidence type="ECO:0000256" key="1">
    <source>
        <dbReference type="SAM" id="SignalP"/>
    </source>
</evidence>
<dbReference type="AlphaFoldDB" id="A0A8S1SIN3"/>
<feature type="signal peptide" evidence="1">
    <location>
        <begin position="1"/>
        <end position="17"/>
    </location>
</feature>
<reference evidence="2" key="1">
    <citation type="submission" date="2021-01" db="EMBL/GenBank/DDBJ databases">
        <authorList>
            <consortium name="Genoscope - CEA"/>
            <person name="William W."/>
        </authorList>
    </citation>
    <scope>NUCLEOTIDE SEQUENCE</scope>
</reference>
<organism evidence="2 3">
    <name type="scientific">Paramecium octaurelia</name>
    <dbReference type="NCBI Taxonomy" id="43137"/>
    <lineage>
        <taxon>Eukaryota</taxon>
        <taxon>Sar</taxon>
        <taxon>Alveolata</taxon>
        <taxon>Ciliophora</taxon>
        <taxon>Intramacronucleata</taxon>
        <taxon>Oligohymenophorea</taxon>
        <taxon>Peniculida</taxon>
        <taxon>Parameciidae</taxon>
        <taxon>Paramecium</taxon>
    </lineage>
</organism>
<feature type="chain" id="PRO_5035813530" evidence="1">
    <location>
        <begin position="18"/>
        <end position="171"/>
    </location>
</feature>
<sequence length="171" mass="20303">MTFQLLLLTIILSDCCTIDSIDKKIIRGNYQDVLNFRQINIISRKNTYFEGGLMNSQLNRDAIYYIDGKTGFTFCHLYYSIEIQLLKKYEINTIVVEIFDYFSFLHYNFQLYISYQGKEKLVYQTTSFAGIVRIRFADQFVDKIRFYNRGGNNDNDYLSIIKAQAFYKLDH</sequence>
<proteinExistence type="predicted"/>
<name>A0A8S1SIN3_PAROT</name>
<comment type="caution">
    <text evidence="2">The sequence shown here is derived from an EMBL/GenBank/DDBJ whole genome shotgun (WGS) entry which is preliminary data.</text>
</comment>
<dbReference type="OMA" id="IRFADQF"/>
<accession>A0A8S1SIN3</accession>
<evidence type="ECO:0000313" key="2">
    <source>
        <dbReference type="EMBL" id="CAD8140395.1"/>
    </source>
</evidence>
<gene>
    <name evidence="2" type="ORF">POCTA_138.1.T0110409</name>
</gene>
<dbReference type="EMBL" id="CAJJDP010000010">
    <property type="protein sequence ID" value="CAD8140395.1"/>
    <property type="molecule type" value="Genomic_DNA"/>
</dbReference>
<protein>
    <submittedName>
        <fullName evidence="2">Uncharacterized protein</fullName>
    </submittedName>
</protein>
<keyword evidence="1" id="KW-0732">Signal</keyword>